<comment type="pathway">
    <text evidence="1 8">Amino-acid biosynthesis; L-isoleucine biosynthesis; L-isoleucine from 2-oxobutanoate: step 1/4.</text>
</comment>
<keyword evidence="8" id="KW-0808">Transferase</keyword>
<keyword evidence="8" id="KW-0460">Magnesium</keyword>
<evidence type="ECO:0000259" key="9">
    <source>
        <dbReference type="Pfam" id="PF00205"/>
    </source>
</evidence>
<dbReference type="CDD" id="cd07035">
    <property type="entry name" value="TPP_PYR_POX_like"/>
    <property type="match status" value="1"/>
</dbReference>
<dbReference type="Pfam" id="PF00205">
    <property type="entry name" value="TPP_enzyme_M"/>
    <property type="match status" value="1"/>
</dbReference>
<keyword evidence="7 8" id="KW-0100">Branched-chain amino acid biosynthesis</keyword>
<protein>
    <recommendedName>
        <fullName evidence="4 8">Acetolactate synthase</fullName>
        <ecNumber evidence="4 8">2.2.1.6</ecNumber>
    </recommendedName>
</protein>
<evidence type="ECO:0000259" key="11">
    <source>
        <dbReference type="Pfam" id="PF02776"/>
    </source>
</evidence>
<dbReference type="InterPro" id="IPR045229">
    <property type="entry name" value="TPP_enz"/>
</dbReference>
<dbReference type="InterPro" id="IPR029061">
    <property type="entry name" value="THDP-binding"/>
</dbReference>
<dbReference type="PATRIC" id="fig|1133592.3.peg.222"/>
<dbReference type="UniPathway" id="UPA00047">
    <property type="reaction ID" value="UER00055"/>
</dbReference>
<keyword evidence="5 8" id="KW-0028">Amino-acid biosynthesis</keyword>
<organism evidence="12 13">
    <name type="scientific">Candidatus Uzinura diaspidicola str. ASNER</name>
    <dbReference type="NCBI Taxonomy" id="1133592"/>
    <lineage>
        <taxon>Bacteria</taxon>
        <taxon>Pseudomonadati</taxon>
        <taxon>Bacteroidota</taxon>
        <taxon>Flavobacteriia</taxon>
        <taxon>Flavobacteriales</taxon>
        <taxon>Candidatus Uzinura</taxon>
    </lineage>
</organism>
<gene>
    <name evidence="12" type="primary">ilvB</name>
    <name evidence="12" type="ORF">ASNER_240</name>
</gene>
<comment type="cofactor">
    <cofactor evidence="8">
        <name>thiamine diphosphate</name>
        <dbReference type="ChEBI" id="CHEBI:58937"/>
    </cofactor>
    <text evidence="8">Binds 1 thiamine pyrophosphate per subunit.</text>
</comment>
<dbReference type="EMBL" id="CP003263">
    <property type="protein sequence ID" value="AGC66993.1"/>
    <property type="molecule type" value="Genomic_DNA"/>
</dbReference>
<dbReference type="SUPFAM" id="SSF52518">
    <property type="entry name" value="Thiamin diphosphate-binding fold (THDP-binding)"/>
    <property type="match status" value="2"/>
</dbReference>
<feature type="domain" description="Thiamine pyrophosphate enzyme N-terminal TPP-binding" evidence="11">
    <location>
        <begin position="11"/>
        <end position="125"/>
    </location>
</feature>
<comment type="cofactor">
    <cofactor evidence="8">
        <name>Mg(2+)</name>
        <dbReference type="ChEBI" id="CHEBI:18420"/>
    </cofactor>
    <text evidence="8">Binds 1 Mg(2+) ion per subunit.</text>
</comment>
<evidence type="ECO:0000256" key="8">
    <source>
        <dbReference type="RuleBase" id="RU003591"/>
    </source>
</evidence>
<evidence type="ECO:0000313" key="12">
    <source>
        <dbReference type="EMBL" id="AGC66993.1"/>
    </source>
</evidence>
<dbReference type="Pfam" id="PF02775">
    <property type="entry name" value="TPP_enzyme_C"/>
    <property type="match status" value="1"/>
</dbReference>
<dbReference type="KEGG" id="udi:ASNER_240"/>
<sequence>MDVLQIKFKSGNDILVKHLIIEGVEYIFGYPGGSIMPIYDALHRYSEHIFHVLSRHEQGAIHAAQGYSRVSRSRKIGVCIATSGPGATNFITGLADAFTDSTPILSICGQVDSHLLGQNSFQETNIIYISFYITKWNTQIILSQDIGISLQKAFYIANHVRNAPVLIDITKDAQIKKSSFEDSQYKVEFYKIDRFCPFTNIQASPIEISYKLINSSKKPLVLVGQGIGLSNSEEELKKFIEKADLPLASTILGIDVIDGAHHLFMGMLGMHGGYANNLLTNQCDVLIAIGMRFDDRVTGVVNRFARQAKVINIAIDIFEGGNLLNCPIYVAGDCKQNLPIITEKLRKTTKKIWVDLFYKTKKCEEKIIIRDLFTEDDVLSMGELIKCINLYKNKDAILVTDVGQHQMFSSRYFYFSYIKSQVTSAGIGTMGFSIPAAIGTLFASKKRQIICIVGDGGLQMTFKEFGTFMQNKLPIKIILLNNSFLGLVRQWQEILLERRYTSSKLINPNFVQLANSYEIESKKVLEKNLFDKEVKEMLVYTNACFLEVVVEKEDNVFPMIVTGASVDDIWVDNGSG</sequence>
<dbReference type="STRING" id="1133592.ASNER_240"/>
<name>L7VN63_9FLAO</name>
<dbReference type="InterPro" id="IPR012000">
    <property type="entry name" value="Thiamin_PyroP_enz_cen_dom"/>
</dbReference>
<evidence type="ECO:0000256" key="2">
    <source>
        <dbReference type="ARBA" id="ARBA00005025"/>
    </source>
</evidence>
<dbReference type="GO" id="GO:0009097">
    <property type="term" value="P:isoleucine biosynthetic process"/>
    <property type="evidence" value="ECO:0007669"/>
    <property type="project" value="UniProtKB-UniPathway"/>
</dbReference>
<keyword evidence="8" id="KW-0479">Metal-binding</keyword>
<dbReference type="Proteomes" id="UP000011174">
    <property type="component" value="Chromosome"/>
</dbReference>
<feature type="domain" description="Thiamine pyrophosphate enzyme TPP-binding" evidence="10">
    <location>
        <begin position="401"/>
        <end position="548"/>
    </location>
</feature>
<evidence type="ECO:0000256" key="3">
    <source>
        <dbReference type="ARBA" id="ARBA00007812"/>
    </source>
</evidence>
<dbReference type="Gene3D" id="3.40.50.1220">
    <property type="entry name" value="TPP-binding domain"/>
    <property type="match status" value="1"/>
</dbReference>
<accession>L7VN63</accession>
<comment type="catalytic activity">
    <reaction evidence="8">
        <text>2 pyruvate + H(+) = (2S)-2-acetolactate + CO2</text>
        <dbReference type="Rhea" id="RHEA:25249"/>
        <dbReference type="ChEBI" id="CHEBI:15361"/>
        <dbReference type="ChEBI" id="CHEBI:15378"/>
        <dbReference type="ChEBI" id="CHEBI:16526"/>
        <dbReference type="ChEBI" id="CHEBI:58476"/>
        <dbReference type="EC" id="2.2.1.6"/>
    </reaction>
</comment>
<dbReference type="UniPathway" id="UPA00049">
    <property type="reaction ID" value="UER00059"/>
</dbReference>
<dbReference type="PANTHER" id="PTHR18968">
    <property type="entry name" value="THIAMINE PYROPHOSPHATE ENZYMES"/>
    <property type="match status" value="1"/>
</dbReference>
<dbReference type="InterPro" id="IPR012846">
    <property type="entry name" value="Acetolactate_synth_lsu"/>
</dbReference>
<dbReference type="GO" id="GO:0050660">
    <property type="term" value="F:flavin adenine dinucleotide binding"/>
    <property type="evidence" value="ECO:0007669"/>
    <property type="project" value="InterPro"/>
</dbReference>
<dbReference type="EC" id="2.2.1.6" evidence="4 8"/>
<evidence type="ECO:0000313" key="13">
    <source>
        <dbReference type="Proteomes" id="UP000011174"/>
    </source>
</evidence>
<evidence type="ECO:0000256" key="7">
    <source>
        <dbReference type="ARBA" id="ARBA00023304"/>
    </source>
</evidence>
<dbReference type="PANTHER" id="PTHR18968:SF13">
    <property type="entry name" value="ACETOLACTATE SYNTHASE CATALYTIC SUBUNIT, MITOCHONDRIAL"/>
    <property type="match status" value="1"/>
</dbReference>
<feature type="domain" description="Thiamine pyrophosphate enzyme central" evidence="9">
    <location>
        <begin position="211"/>
        <end position="338"/>
    </location>
</feature>
<dbReference type="AlphaFoldDB" id="L7VN63"/>
<comment type="similarity">
    <text evidence="3 8">Belongs to the TPP enzyme family.</text>
</comment>
<dbReference type="FunFam" id="3.40.50.970:FF:000007">
    <property type="entry name" value="Acetolactate synthase"/>
    <property type="match status" value="1"/>
</dbReference>
<dbReference type="HOGENOM" id="CLU_013748_1_3_10"/>
<evidence type="ECO:0000259" key="10">
    <source>
        <dbReference type="Pfam" id="PF02775"/>
    </source>
</evidence>
<dbReference type="InterPro" id="IPR012001">
    <property type="entry name" value="Thiamin_PyroP_enz_TPP-bd_dom"/>
</dbReference>
<dbReference type="Gene3D" id="3.40.50.970">
    <property type="match status" value="2"/>
</dbReference>
<dbReference type="GO" id="GO:0000287">
    <property type="term" value="F:magnesium ion binding"/>
    <property type="evidence" value="ECO:0007669"/>
    <property type="project" value="UniProtKB-UniRule"/>
</dbReference>
<dbReference type="InterPro" id="IPR011766">
    <property type="entry name" value="TPP_enzyme_TPP-bd"/>
</dbReference>
<evidence type="ECO:0000256" key="4">
    <source>
        <dbReference type="ARBA" id="ARBA00013145"/>
    </source>
</evidence>
<dbReference type="NCBIfam" id="TIGR00118">
    <property type="entry name" value="acolac_lg"/>
    <property type="match status" value="1"/>
</dbReference>
<evidence type="ECO:0000256" key="1">
    <source>
        <dbReference type="ARBA" id="ARBA00004974"/>
    </source>
</evidence>
<dbReference type="OrthoDB" id="4494979at2"/>
<dbReference type="SUPFAM" id="SSF52467">
    <property type="entry name" value="DHS-like NAD/FAD-binding domain"/>
    <property type="match status" value="1"/>
</dbReference>
<evidence type="ECO:0000256" key="6">
    <source>
        <dbReference type="ARBA" id="ARBA00023052"/>
    </source>
</evidence>
<dbReference type="GO" id="GO:0030976">
    <property type="term" value="F:thiamine pyrophosphate binding"/>
    <property type="evidence" value="ECO:0007669"/>
    <property type="project" value="UniProtKB-UniRule"/>
</dbReference>
<reference evidence="12 13" key="1">
    <citation type="journal article" date="2013" name="Environ. Microbiol.">
        <title>The nutrient supplying capabilities of Uzinura, an endosymbiont of armoured scale insects.</title>
        <authorList>
            <person name="Sabree Z.L."/>
            <person name="Huang C.Y."/>
            <person name="Okusu A."/>
            <person name="Moran N.A."/>
            <person name="Normark B.B."/>
        </authorList>
    </citation>
    <scope>NUCLEOTIDE SEQUENCE [LARGE SCALE GENOMIC DNA]</scope>
    <source>
        <strain evidence="12 13">ASNER</strain>
    </source>
</reference>
<comment type="pathway">
    <text evidence="2 8">Amino-acid biosynthesis; L-valine biosynthesis; L-valine from pyruvate: step 1/4.</text>
</comment>
<keyword evidence="13" id="KW-1185">Reference proteome</keyword>
<proteinExistence type="inferred from homology"/>
<dbReference type="GO" id="GO:0003984">
    <property type="term" value="F:acetolactate synthase activity"/>
    <property type="evidence" value="ECO:0007669"/>
    <property type="project" value="UniProtKB-EC"/>
</dbReference>
<dbReference type="Pfam" id="PF02776">
    <property type="entry name" value="TPP_enzyme_N"/>
    <property type="match status" value="1"/>
</dbReference>
<dbReference type="GO" id="GO:0005948">
    <property type="term" value="C:acetolactate synthase complex"/>
    <property type="evidence" value="ECO:0007669"/>
    <property type="project" value="TreeGrafter"/>
</dbReference>
<evidence type="ECO:0000256" key="5">
    <source>
        <dbReference type="ARBA" id="ARBA00022605"/>
    </source>
</evidence>
<dbReference type="InterPro" id="IPR029035">
    <property type="entry name" value="DHS-like_NAD/FAD-binding_dom"/>
</dbReference>
<keyword evidence="6 8" id="KW-0786">Thiamine pyrophosphate</keyword>
<dbReference type="GO" id="GO:0009099">
    <property type="term" value="P:L-valine biosynthetic process"/>
    <property type="evidence" value="ECO:0007669"/>
    <property type="project" value="UniProtKB-UniPathway"/>
</dbReference>